<dbReference type="HAMAP" id="MF_00337">
    <property type="entry name" value="Exonuc_7_S"/>
    <property type="match status" value="1"/>
</dbReference>
<evidence type="ECO:0000256" key="1">
    <source>
        <dbReference type="ARBA" id="ARBA00009998"/>
    </source>
</evidence>
<keyword evidence="9" id="KW-1185">Reference proteome</keyword>
<keyword evidence="4 6" id="KW-0378">Hydrolase</keyword>
<keyword evidence="2 6" id="KW-0963">Cytoplasm</keyword>
<comment type="subcellular location">
    <subcellularLocation>
        <location evidence="6">Cytoplasm</location>
    </subcellularLocation>
</comment>
<dbReference type="InterPro" id="IPR003761">
    <property type="entry name" value="Exonuc_VII_S"/>
</dbReference>
<evidence type="ECO:0000256" key="2">
    <source>
        <dbReference type="ARBA" id="ARBA00022490"/>
    </source>
</evidence>
<evidence type="ECO:0000256" key="6">
    <source>
        <dbReference type="HAMAP-Rule" id="MF_00337"/>
    </source>
</evidence>
<evidence type="ECO:0000256" key="7">
    <source>
        <dbReference type="SAM" id="MobiDB-lite"/>
    </source>
</evidence>
<dbReference type="PANTHER" id="PTHR34137">
    <property type="entry name" value="EXODEOXYRIBONUCLEASE 7 SMALL SUBUNIT"/>
    <property type="match status" value="1"/>
</dbReference>
<feature type="compositionally biased region" description="Polar residues" evidence="7">
    <location>
        <begin position="10"/>
        <end position="20"/>
    </location>
</feature>
<keyword evidence="5 6" id="KW-0269">Exonuclease</keyword>
<evidence type="ECO:0000256" key="4">
    <source>
        <dbReference type="ARBA" id="ARBA00022801"/>
    </source>
</evidence>
<organism evidence="8 9">
    <name type="scientific">Lysobacter arvi</name>
    <dbReference type="NCBI Taxonomy" id="3038776"/>
    <lineage>
        <taxon>Bacteria</taxon>
        <taxon>Pseudomonadati</taxon>
        <taxon>Pseudomonadota</taxon>
        <taxon>Gammaproteobacteria</taxon>
        <taxon>Lysobacterales</taxon>
        <taxon>Lysobacteraceae</taxon>
        <taxon>Lysobacter</taxon>
    </lineage>
</organism>
<feature type="region of interest" description="Disordered" evidence="7">
    <location>
        <begin position="72"/>
        <end position="99"/>
    </location>
</feature>
<sequence length="99" mass="10680">MPRTPAQDDAPSTSPVSDFEQSLDALEQLVEKMEHGEMSLEDSLAAYERGVGLYRRCQSALEEAELRVRLLSDPQNPASGEPFSAPAVQDAGSSSRGDV</sequence>
<dbReference type="RefSeq" id="WP_309261791.1">
    <property type="nucleotide sequence ID" value="NZ_JARUHG010000001.1"/>
</dbReference>
<proteinExistence type="inferred from homology"/>
<dbReference type="Pfam" id="PF02609">
    <property type="entry name" value="Exonuc_VII_S"/>
    <property type="match status" value="1"/>
</dbReference>
<comment type="caution">
    <text evidence="8">The sequence shown here is derived from an EMBL/GenBank/DDBJ whole genome shotgun (WGS) entry which is preliminary data.</text>
</comment>
<evidence type="ECO:0000313" key="9">
    <source>
        <dbReference type="Proteomes" id="UP001233535"/>
    </source>
</evidence>
<comment type="subunit">
    <text evidence="6">Heterooligomer composed of large and small subunits.</text>
</comment>
<evidence type="ECO:0000313" key="8">
    <source>
        <dbReference type="EMBL" id="MDR0182674.1"/>
    </source>
</evidence>
<name>A0ABU1CBW0_9GAMM</name>
<keyword evidence="3 6" id="KW-0540">Nuclease</keyword>
<comment type="similarity">
    <text evidence="1 6">Belongs to the XseB family.</text>
</comment>
<dbReference type="InterPro" id="IPR037004">
    <property type="entry name" value="Exonuc_VII_ssu_sf"/>
</dbReference>
<dbReference type="EC" id="3.1.11.6" evidence="6"/>
<comment type="function">
    <text evidence="6">Bidirectionally degrades single-stranded DNA into large acid-insoluble oligonucleotides, which are then degraded further into small acid-soluble oligonucleotides.</text>
</comment>
<feature type="region of interest" description="Disordered" evidence="7">
    <location>
        <begin position="1"/>
        <end position="20"/>
    </location>
</feature>
<dbReference type="Proteomes" id="UP001233535">
    <property type="component" value="Unassembled WGS sequence"/>
</dbReference>
<protein>
    <recommendedName>
        <fullName evidence="6">Exodeoxyribonuclease 7 small subunit</fullName>
        <ecNumber evidence="6">3.1.11.6</ecNumber>
    </recommendedName>
    <alternativeName>
        <fullName evidence="6">Exodeoxyribonuclease VII small subunit</fullName>
        <shortName evidence="6">Exonuclease VII small subunit</shortName>
    </alternativeName>
</protein>
<evidence type="ECO:0000256" key="5">
    <source>
        <dbReference type="ARBA" id="ARBA00022839"/>
    </source>
</evidence>
<dbReference type="NCBIfam" id="NF002140">
    <property type="entry name" value="PRK00977.1-4"/>
    <property type="match status" value="1"/>
</dbReference>
<dbReference type="NCBIfam" id="TIGR01280">
    <property type="entry name" value="xseB"/>
    <property type="match status" value="1"/>
</dbReference>
<dbReference type="PANTHER" id="PTHR34137:SF1">
    <property type="entry name" value="EXODEOXYRIBONUCLEASE 7 SMALL SUBUNIT"/>
    <property type="match status" value="1"/>
</dbReference>
<reference evidence="8 9" key="1">
    <citation type="submission" date="2023-04" db="EMBL/GenBank/DDBJ databases">
        <title>Lysobacter sp. strain UC isolated from soil sample.</title>
        <authorList>
            <person name="Choksket S."/>
            <person name="Harshvardhan F."/>
            <person name="Rana R."/>
            <person name="Patil P.B."/>
            <person name="Korpole S."/>
        </authorList>
    </citation>
    <scope>NUCLEOTIDE SEQUENCE [LARGE SCALE GENOMIC DNA]</scope>
    <source>
        <strain evidence="8 9">UC</strain>
    </source>
</reference>
<dbReference type="GO" id="GO:0008855">
    <property type="term" value="F:exodeoxyribonuclease VII activity"/>
    <property type="evidence" value="ECO:0007669"/>
    <property type="project" value="UniProtKB-EC"/>
</dbReference>
<dbReference type="Gene3D" id="1.10.287.1040">
    <property type="entry name" value="Exonuclease VII, small subunit"/>
    <property type="match status" value="1"/>
</dbReference>
<dbReference type="SUPFAM" id="SSF116842">
    <property type="entry name" value="XseB-like"/>
    <property type="match status" value="1"/>
</dbReference>
<comment type="catalytic activity">
    <reaction evidence="6">
        <text>Exonucleolytic cleavage in either 5'- to 3'- or 3'- to 5'-direction to yield nucleoside 5'-phosphates.</text>
        <dbReference type="EC" id="3.1.11.6"/>
    </reaction>
</comment>
<evidence type="ECO:0000256" key="3">
    <source>
        <dbReference type="ARBA" id="ARBA00022722"/>
    </source>
</evidence>
<gene>
    <name evidence="6" type="primary">xseB</name>
    <name evidence="8" type="ORF">P8609_06780</name>
</gene>
<dbReference type="EMBL" id="JARUHG010000001">
    <property type="protein sequence ID" value="MDR0182674.1"/>
    <property type="molecule type" value="Genomic_DNA"/>
</dbReference>
<accession>A0ABU1CBW0</accession>